<dbReference type="OrthoDB" id="88177at2759"/>
<dbReference type="SUPFAM" id="SSF52047">
    <property type="entry name" value="RNI-like"/>
    <property type="match status" value="1"/>
</dbReference>
<evidence type="ECO:0000256" key="1">
    <source>
        <dbReference type="SAM" id="MobiDB-lite"/>
    </source>
</evidence>
<dbReference type="Gene3D" id="3.80.10.10">
    <property type="entry name" value="Ribonuclease Inhibitor"/>
    <property type="match status" value="1"/>
</dbReference>
<evidence type="ECO:0000313" key="2">
    <source>
        <dbReference type="EMBL" id="KAF0713167.1"/>
    </source>
</evidence>
<comment type="caution">
    <text evidence="2">The sequence shown here is derived from an EMBL/GenBank/DDBJ whole genome shotgun (WGS) entry which is preliminary data.</text>
</comment>
<gene>
    <name evidence="2" type="ORF">As57867_004465</name>
</gene>
<protein>
    <submittedName>
        <fullName evidence="2">Uncharacterized protein</fullName>
    </submittedName>
</protein>
<dbReference type="EMBL" id="VJMH01001108">
    <property type="protein sequence ID" value="KAF0713167.1"/>
    <property type="molecule type" value="Genomic_DNA"/>
</dbReference>
<reference evidence="2" key="1">
    <citation type="submission" date="2019-06" db="EMBL/GenBank/DDBJ databases">
        <title>Genomics analysis of Aphanomyces spp. identifies a new class of oomycete effector associated with host adaptation.</title>
        <authorList>
            <person name="Gaulin E."/>
        </authorList>
    </citation>
    <scope>NUCLEOTIDE SEQUENCE</scope>
    <source>
        <strain evidence="2">CBS 578.67</strain>
    </source>
</reference>
<sequence>CALNDTKLQTLAPLLFYSKLESLEWDYNEIGDDGAHVVAQIIAATPTLTMIDLKGNSIGVVGATELITCTTRRPLEIHLGLVGLSITSAEIDQLKEFALALNVVLECTRQNNDGEDIEEDENTEEGEDNE</sequence>
<feature type="non-terminal residue" evidence="2">
    <location>
        <position position="1"/>
    </location>
</feature>
<feature type="compositionally biased region" description="Acidic residues" evidence="1">
    <location>
        <begin position="113"/>
        <end position="130"/>
    </location>
</feature>
<dbReference type="AlphaFoldDB" id="A0A6A4ZM89"/>
<organism evidence="2">
    <name type="scientific">Aphanomyces stellatus</name>
    <dbReference type="NCBI Taxonomy" id="120398"/>
    <lineage>
        <taxon>Eukaryota</taxon>
        <taxon>Sar</taxon>
        <taxon>Stramenopiles</taxon>
        <taxon>Oomycota</taxon>
        <taxon>Saprolegniomycetes</taxon>
        <taxon>Saprolegniales</taxon>
        <taxon>Verrucalvaceae</taxon>
        <taxon>Aphanomyces</taxon>
    </lineage>
</organism>
<feature type="region of interest" description="Disordered" evidence="1">
    <location>
        <begin position="110"/>
        <end position="130"/>
    </location>
</feature>
<dbReference type="InterPro" id="IPR032675">
    <property type="entry name" value="LRR_dom_sf"/>
</dbReference>
<proteinExistence type="predicted"/>
<name>A0A6A4ZM89_9STRA</name>
<accession>A0A6A4ZM89</accession>